<gene>
    <name evidence="8" type="ORF">IHE55_05750</name>
</gene>
<dbReference type="EMBL" id="JACYXC010000001">
    <property type="protein sequence ID" value="MBH5334335.1"/>
    <property type="molecule type" value="Genomic_DNA"/>
</dbReference>
<organism evidence="8 9">
    <name type="scientific">Streptomyces pactum</name>
    <dbReference type="NCBI Taxonomy" id="68249"/>
    <lineage>
        <taxon>Bacteria</taxon>
        <taxon>Bacillati</taxon>
        <taxon>Actinomycetota</taxon>
        <taxon>Actinomycetes</taxon>
        <taxon>Kitasatosporales</taxon>
        <taxon>Streptomycetaceae</taxon>
        <taxon>Streptomyces</taxon>
    </lineage>
</organism>
<dbReference type="PROSITE" id="PS00211">
    <property type="entry name" value="ABC_TRANSPORTER_1"/>
    <property type="match status" value="1"/>
</dbReference>
<dbReference type="InterPro" id="IPR003593">
    <property type="entry name" value="AAA+_ATPase"/>
</dbReference>
<dbReference type="InterPro" id="IPR052156">
    <property type="entry name" value="BCAA_Transport_ATP-bd_LivF"/>
</dbReference>
<keyword evidence="9" id="KW-1185">Reference proteome</keyword>
<evidence type="ECO:0000313" key="8">
    <source>
        <dbReference type="EMBL" id="MBH5334335.1"/>
    </source>
</evidence>
<feature type="domain" description="ABC transporter" evidence="7">
    <location>
        <begin position="15"/>
        <end position="261"/>
    </location>
</feature>
<sequence>MTTTAPTPEDTTPLLDASGVTMRFGGLTAVRSVSLTVRPGEIVGLIGPNGAGKTTFFNCLTGLYVPTEGTVSYRGTVLPPKPHLVTQAGIARTFQNIRLFANMTVLENVLVGRHTRTKEGLWSALLRGPGFKRAEAASRERAMELLEFTGLAAKADHLSRNLPYGEQRKLEIARALASDPGLLLLDEPTAGMNPQETRATEELVFAIRDRGVAVLVIEHDMRFIFNLSDRVAVLVQGEKLIEGGSDVVQADERVIAAYLGSPVESPPAGGAPATGDPAGETAPRGEDHPRGDRPGSRDRDRRHGHTAGHAPHRSRHRPGRRRRRAAGQHHPRYGGRTVTALLEVEDLRVAYGKIEAVKGISFTVEAGQVVTLIGTNGAGKTTTLRTLSGLLKPLGGTVVFDGKPLTGVPAHKIVAMGLAHSPEGRHIFPRLTIAENLELGAFLRNDKEGIAQDIQRAYDLFPILGERRGQAAGTLSGGEQQMLAMGRALMSRPKLLMLDEPSMGLSPIMMQKIMETIAALKAQGTTILLVEQNAQAALSLADQGHVMEIGKIVLSGSGPSLLHDESVRKAYLGED</sequence>
<name>A0ABS0NGM3_9ACTN</name>
<dbReference type="InterPro" id="IPR027417">
    <property type="entry name" value="P-loop_NTPase"/>
</dbReference>
<dbReference type="CDD" id="cd03219">
    <property type="entry name" value="ABC_Mj1267_LivG_branched"/>
    <property type="match status" value="1"/>
</dbReference>
<feature type="compositionally biased region" description="Low complexity" evidence="6">
    <location>
        <begin position="266"/>
        <end position="282"/>
    </location>
</feature>
<evidence type="ECO:0000256" key="4">
    <source>
        <dbReference type="ARBA" id="ARBA00022840"/>
    </source>
</evidence>
<comment type="similarity">
    <text evidence="1">Belongs to the ABC transporter superfamily.</text>
</comment>
<evidence type="ECO:0000256" key="5">
    <source>
        <dbReference type="ARBA" id="ARBA00022970"/>
    </source>
</evidence>
<feature type="domain" description="ABC transporter" evidence="7">
    <location>
        <begin position="342"/>
        <end position="574"/>
    </location>
</feature>
<proteinExistence type="inferred from homology"/>
<evidence type="ECO:0000256" key="2">
    <source>
        <dbReference type="ARBA" id="ARBA00022448"/>
    </source>
</evidence>
<dbReference type="CDD" id="cd03224">
    <property type="entry name" value="ABC_TM1139_LivF_branched"/>
    <property type="match status" value="1"/>
</dbReference>
<feature type="region of interest" description="Disordered" evidence="6">
    <location>
        <begin position="261"/>
        <end position="334"/>
    </location>
</feature>
<protein>
    <submittedName>
        <fullName evidence="8">ATP-binding cassette domain-containing protein</fullName>
    </submittedName>
</protein>
<feature type="compositionally biased region" description="Basic residues" evidence="6">
    <location>
        <begin position="302"/>
        <end position="333"/>
    </location>
</feature>
<comment type="caution">
    <text evidence="8">The sequence shown here is derived from an EMBL/GenBank/DDBJ whole genome shotgun (WGS) entry which is preliminary data.</text>
</comment>
<evidence type="ECO:0000256" key="3">
    <source>
        <dbReference type="ARBA" id="ARBA00022741"/>
    </source>
</evidence>
<evidence type="ECO:0000313" key="9">
    <source>
        <dbReference type="Proteomes" id="UP000807371"/>
    </source>
</evidence>
<keyword evidence="4 8" id="KW-0067">ATP-binding</keyword>
<dbReference type="PANTHER" id="PTHR43820">
    <property type="entry name" value="HIGH-AFFINITY BRANCHED-CHAIN AMINO ACID TRANSPORT ATP-BINDING PROTEIN LIVF"/>
    <property type="match status" value="1"/>
</dbReference>
<dbReference type="GO" id="GO:0005524">
    <property type="term" value="F:ATP binding"/>
    <property type="evidence" value="ECO:0007669"/>
    <property type="project" value="UniProtKB-KW"/>
</dbReference>
<accession>A0ABS0NGM3</accession>
<evidence type="ECO:0000259" key="7">
    <source>
        <dbReference type="PROSITE" id="PS50893"/>
    </source>
</evidence>
<dbReference type="Pfam" id="PF00005">
    <property type="entry name" value="ABC_tran"/>
    <property type="match status" value="2"/>
</dbReference>
<keyword evidence="5" id="KW-0029">Amino-acid transport</keyword>
<dbReference type="PANTHER" id="PTHR43820:SF3">
    <property type="entry name" value="BRANCHED-CHAIN AMINO ACID TRANSPORT SYSTEM,ATP-BINDING PROTEIN"/>
    <property type="match status" value="1"/>
</dbReference>
<feature type="compositionally biased region" description="Basic and acidic residues" evidence="6">
    <location>
        <begin position="283"/>
        <end position="301"/>
    </location>
</feature>
<dbReference type="SMART" id="SM00382">
    <property type="entry name" value="AAA"/>
    <property type="match status" value="2"/>
</dbReference>
<evidence type="ECO:0000256" key="6">
    <source>
        <dbReference type="SAM" id="MobiDB-lite"/>
    </source>
</evidence>
<reference evidence="8 9" key="1">
    <citation type="submission" date="2020-09" db="EMBL/GenBank/DDBJ databases">
        <title>Biosynthesis of the nuclear factor of activated T cells inhibitor NFAT-133 and its congeners in Streptomyces pactum.</title>
        <authorList>
            <person name="Zhou W."/>
            <person name="Posri P."/>
            <person name="Abugrain M.E."/>
            <person name="Weisberg A.J."/>
            <person name="Chang J.H."/>
            <person name="Mahmud T."/>
        </authorList>
    </citation>
    <scope>NUCLEOTIDE SEQUENCE [LARGE SCALE GENOMIC DNA]</scope>
    <source>
        <strain evidence="8 9">ATCC 27456</strain>
    </source>
</reference>
<dbReference type="Proteomes" id="UP000807371">
    <property type="component" value="Unassembled WGS sequence"/>
</dbReference>
<keyword evidence="3" id="KW-0547">Nucleotide-binding</keyword>
<dbReference type="InterPro" id="IPR017871">
    <property type="entry name" value="ABC_transporter-like_CS"/>
</dbReference>
<evidence type="ECO:0000256" key="1">
    <source>
        <dbReference type="ARBA" id="ARBA00005417"/>
    </source>
</evidence>
<dbReference type="PROSITE" id="PS50893">
    <property type="entry name" value="ABC_TRANSPORTER_2"/>
    <property type="match status" value="2"/>
</dbReference>
<dbReference type="Gene3D" id="3.40.50.300">
    <property type="entry name" value="P-loop containing nucleotide triphosphate hydrolases"/>
    <property type="match status" value="2"/>
</dbReference>
<dbReference type="SUPFAM" id="SSF52540">
    <property type="entry name" value="P-loop containing nucleoside triphosphate hydrolases"/>
    <property type="match status" value="2"/>
</dbReference>
<dbReference type="InterPro" id="IPR003439">
    <property type="entry name" value="ABC_transporter-like_ATP-bd"/>
</dbReference>
<keyword evidence="2" id="KW-0813">Transport</keyword>